<feature type="region of interest" description="Disordered" evidence="1">
    <location>
        <begin position="136"/>
        <end position="171"/>
    </location>
</feature>
<protein>
    <submittedName>
        <fullName evidence="2">Uncharacterized protein</fullName>
    </submittedName>
</protein>
<name>A0AA88IJY7_CHASR</name>
<dbReference type="AlphaFoldDB" id="A0AA88IJY7"/>
<evidence type="ECO:0000313" key="2">
    <source>
        <dbReference type="EMBL" id="KAK2811579.1"/>
    </source>
</evidence>
<evidence type="ECO:0000256" key="1">
    <source>
        <dbReference type="SAM" id="MobiDB-lite"/>
    </source>
</evidence>
<proteinExistence type="predicted"/>
<comment type="caution">
    <text evidence="2">The sequence shown here is derived from an EMBL/GenBank/DDBJ whole genome shotgun (WGS) entry which is preliminary data.</text>
</comment>
<organism evidence="2 3">
    <name type="scientific">Channa striata</name>
    <name type="common">Snakehead murrel</name>
    <name type="synonym">Ophicephalus striatus</name>
    <dbReference type="NCBI Taxonomy" id="64152"/>
    <lineage>
        <taxon>Eukaryota</taxon>
        <taxon>Metazoa</taxon>
        <taxon>Chordata</taxon>
        <taxon>Craniata</taxon>
        <taxon>Vertebrata</taxon>
        <taxon>Euteleostomi</taxon>
        <taxon>Actinopterygii</taxon>
        <taxon>Neopterygii</taxon>
        <taxon>Teleostei</taxon>
        <taxon>Neoteleostei</taxon>
        <taxon>Acanthomorphata</taxon>
        <taxon>Anabantaria</taxon>
        <taxon>Anabantiformes</taxon>
        <taxon>Channoidei</taxon>
        <taxon>Channidae</taxon>
        <taxon>Channa</taxon>
    </lineage>
</organism>
<gene>
    <name evidence="2" type="ORF">Q5P01_000180</name>
</gene>
<dbReference type="EMBL" id="JAUPFM010000169">
    <property type="protein sequence ID" value="KAK2811579.1"/>
    <property type="molecule type" value="Genomic_DNA"/>
</dbReference>
<reference evidence="2" key="1">
    <citation type="submission" date="2023-07" db="EMBL/GenBank/DDBJ databases">
        <title>Chromosome-level Genome Assembly of Striped Snakehead (Channa striata).</title>
        <authorList>
            <person name="Liu H."/>
        </authorList>
    </citation>
    <scope>NUCLEOTIDE SEQUENCE</scope>
    <source>
        <strain evidence="2">Gz</strain>
        <tissue evidence="2">Muscle</tissue>
    </source>
</reference>
<feature type="region of interest" description="Disordered" evidence="1">
    <location>
        <begin position="1"/>
        <end position="115"/>
    </location>
</feature>
<keyword evidence="3" id="KW-1185">Reference proteome</keyword>
<dbReference type="Proteomes" id="UP001187415">
    <property type="component" value="Unassembled WGS sequence"/>
</dbReference>
<evidence type="ECO:0000313" key="3">
    <source>
        <dbReference type="Proteomes" id="UP001187415"/>
    </source>
</evidence>
<sequence length="283" mass="29158">MSCVEAGDTGDVGRQASDAVQGEPAERQVRHRGAVLPESQSRFLEEIVPVSSEAESASGQLEAPARAWGGGHGCCDSDGAATGGSPAPSTTEGGGLPDPQGEPPPARATCSVSTMTDQRTEVPNEWGVTAVVDKDSQLPGQCSPRVQRTHRRSHMPAVQTAENTGHQSEGEGTQEMLAAGLRCCAGEPAERQVRHRGAVLPESQSRFLEEIVPVSSEAESASGQLEAPAPRGDGGHGCCDSDGTATGGSPAPPTTEGEDCRILRGAATGQGYVFGVHDDRPTD</sequence>
<accession>A0AA88IJY7</accession>
<feature type="compositionally biased region" description="Low complexity" evidence="1">
    <location>
        <begin position="238"/>
        <end position="249"/>
    </location>
</feature>
<feature type="compositionally biased region" description="Polar residues" evidence="1">
    <location>
        <begin position="160"/>
        <end position="171"/>
    </location>
</feature>
<feature type="region of interest" description="Disordered" evidence="1">
    <location>
        <begin position="214"/>
        <end position="258"/>
    </location>
</feature>